<keyword evidence="3" id="KW-0479">Metal-binding</keyword>
<proteinExistence type="predicted"/>
<dbReference type="Pfam" id="PF07724">
    <property type="entry name" value="AAA_2"/>
    <property type="match status" value="1"/>
</dbReference>
<dbReference type="GO" id="GO:0016887">
    <property type="term" value="F:ATP hydrolysis activity"/>
    <property type="evidence" value="ECO:0007669"/>
    <property type="project" value="InterPro"/>
</dbReference>
<dbReference type="SUPFAM" id="SSF52540">
    <property type="entry name" value="P-loop containing nucleoside triphosphate hydrolases"/>
    <property type="match status" value="1"/>
</dbReference>
<feature type="compositionally biased region" description="Basic and acidic residues" evidence="5">
    <location>
        <begin position="183"/>
        <end position="192"/>
    </location>
</feature>
<keyword evidence="9" id="KW-1185">Reference proteome</keyword>
<dbReference type="PANTHER" id="PTHR11638">
    <property type="entry name" value="ATP-DEPENDENT CLP PROTEASE"/>
    <property type="match status" value="1"/>
</dbReference>
<feature type="compositionally biased region" description="Basic residues" evidence="5">
    <location>
        <begin position="159"/>
        <end position="168"/>
    </location>
</feature>
<dbReference type="Gene3D" id="4.10.60.10">
    <property type="entry name" value="Zinc finger, CCHC-type"/>
    <property type="match status" value="1"/>
</dbReference>
<feature type="signal peptide" evidence="6">
    <location>
        <begin position="1"/>
        <end position="23"/>
    </location>
</feature>
<dbReference type="GO" id="GO:0005524">
    <property type="term" value="F:ATP binding"/>
    <property type="evidence" value="ECO:0007669"/>
    <property type="project" value="UniProtKB-KW"/>
</dbReference>
<dbReference type="InterPro" id="IPR036875">
    <property type="entry name" value="Znf_CCHC_sf"/>
</dbReference>
<accession>A0A9N8DEB7</accession>
<dbReference type="PRINTS" id="PR00300">
    <property type="entry name" value="CLPPROTEASEA"/>
</dbReference>
<feature type="domain" description="CCHC-type" evidence="7">
    <location>
        <begin position="319"/>
        <end position="334"/>
    </location>
</feature>
<dbReference type="Proteomes" id="UP001153069">
    <property type="component" value="Unassembled WGS sequence"/>
</dbReference>
<dbReference type="EMBL" id="CAICTM010000114">
    <property type="protein sequence ID" value="CAB9501692.1"/>
    <property type="molecule type" value="Genomic_DNA"/>
</dbReference>
<reference evidence="8" key="1">
    <citation type="submission" date="2020-06" db="EMBL/GenBank/DDBJ databases">
        <authorList>
            <consortium name="Plant Systems Biology data submission"/>
        </authorList>
    </citation>
    <scope>NUCLEOTIDE SEQUENCE</scope>
    <source>
        <strain evidence="8">D6</strain>
    </source>
</reference>
<dbReference type="GO" id="GO:0008270">
    <property type="term" value="F:zinc ion binding"/>
    <property type="evidence" value="ECO:0007669"/>
    <property type="project" value="UniProtKB-KW"/>
</dbReference>
<keyword evidence="6" id="KW-0732">Signal</keyword>
<evidence type="ECO:0000256" key="6">
    <source>
        <dbReference type="SAM" id="SignalP"/>
    </source>
</evidence>
<dbReference type="InterPro" id="IPR027417">
    <property type="entry name" value="P-loop_NTPase"/>
</dbReference>
<dbReference type="AlphaFoldDB" id="A0A9N8DEB7"/>
<sequence>MWSRTVWGVAVAFSLVFLQLVEASSPSKPSIPSSLDKATTGTTYHTAATKKKTNNAPIDYTTIPWEELNEWLSQLNGNPHVQHAFLPERGITRYKVLDELERRFLNKEEEIDQVMNLKLTVEDLDELAVTNPDAFLEIKQREMESYNNHGSNTNTGVTRNKKKAKTKPKQKDPQAEHISSLKPLKEQDERADTTTPTNKTSAADDCHDDASITPQTNHNSTVDDSQGRCVVLSVNQISSIANVSLEDDVLCFGRDWKLYQNDHGYTHFEELLIYQPRGWRTFAREYMLRYHGNIDTDITREAQPRIAFRRRTFVPQAHRKCFNCGSPFHLVPDCDNPLNETVIAENKKAFFARREHHAHRRCFNCGSPCHLVSDCDNPLNQTAISINKKDFLLKKQGASSTVDQEGDLQRESLLAWLVVQDPSKRVARVNIDGGEQDVPVTMKTPTSVVLFHPDIPRCQRYNPLNFLLAYGAKNPLPDVFAELHAQNKSDTVDRLLAELSPLDYFFDFQQSVQSYKLDMLRSIGAKTSFPRLCFIKELDFRDIVGQRMAKQIVRSEVVRFIWDRITETKSSHSKQRPLSLIFAGASGVGKTELAILLATLMNKPGMEGKPASDCFLKVDCGKLSHASEVFGLSGSYQGAEEGSSLNNFILRKSRDKGSLGIVLLDEIEKANQDVIHAFYQVLDKGEWTNKRLQSGNGAQTEVISCSNIIFILTTNAAMDVIEDFARHASVLYTAEDVQEAESKQRELEALIRYKLQTTYPFTDAFIARVDRIVPFVPLSRRVGDPEDHPLLCEAMTVAKILIEKEQEKLRDDTNLQVVQSISSENKHTMAKLVVLESIEEAGVRSLQKNIATKMGHQMKHALLLEDGGIESGSRVRYSADEEARRVDWRLASKLGGRGSEQK</sequence>
<feature type="compositionally biased region" description="Polar residues" evidence="5">
    <location>
        <begin position="212"/>
        <end position="224"/>
    </location>
</feature>
<dbReference type="Gene3D" id="3.40.50.300">
    <property type="entry name" value="P-loop containing nucleotide triphosphate hydrolases"/>
    <property type="match status" value="1"/>
</dbReference>
<dbReference type="InterPro" id="IPR003959">
    <property type="entry name" value="ATPase_AAA_core"/>
</dbReference>
<dbReference type="PROSITE" id="PS50158">
    <property type="entry name" value="ZF_CCHC"/>
    <property type="match status" value="2"/>
</dbReference>
<dbReference type="InterPro" id="IPR050130">
    <property type="entry name" value="ClpA_ClpB"/>
</dbReference>
<keyword evidence="1" id="KW-0547">Nucleotide-binding</keyword>
<dbReference type="GO" id="GO:0003676">
    <property type="term" value="F:nucleic acid binding"/>
    <property type="evidence" value="ECO:0007669"/>
    <property type="project" value="InterPro"/>
</dbReference>
<evidence type="ECO:0000313" key="8">
    <source>
        <dbReference type="EMBL" id="CAB9501692.1"/>
    </source>
</evidence>
<dbReference type="InterPro" id="IPR001270">
    <property type="entry name" value="ClpA/B"/>
</dbReference>
<dbReference type="GO" id="GO:0005737">
    <property type="term" value="C:cytoplasm"/>
    <property type="evidence" value="ECO:0007669"/>
    <property type="project" value="TreeGrafter"/>
</dbReference>
<name>A0A9N8DEB7_9STRA</name>
<evidence type="ECO:0000256" key="2">
    <source>
        <dbReference type="ARBA" id="ARBA00022840"/>
    </source>
</evidence>
<keyword evidence="2" id="KW-0067">ATP-binding</keyword>
<dbReference type="SMART" id="SM00382">
    <property type="entry name" value="AAA"/>
    <property type="match status" value="1"/>
</dbReference>
<feature type="compositionally biased region" description="Polar residues" evidence="5">
    <location>
        <begin position="145"/>
        <end position="158"/>
    </location>
</feature>
<organism evidence="8 9">
    <name type="scientific">Seminavis robusta</name>
    <dbReference type="NCBI Taxonomy" id="568900"/>
    <lineage>
        <taxon>Eukaryota</taxon>
        <taxon>Sar</taxon>
        <taxon>Stramenopiles</taxon>
        <taxon>Ochrophyta</taxon>
        <taxon>Bacillariophyta</taxon>
        <taxon>Bacillariophyceae</taxon>
        <taxon>Bacillariophycidae</taxon>
        <taxon>Naviculales</taxon>
        <taxon>Naviculaceae</taxon>
        <taxon>Seminavis</taxon>
    </lineage>
</organism>
<evidence type="ECO:0000256" key="5">
    <source>
        <dbReference type="SAM" id="MobiDB-lite"/>
    </source>
</evidence>
<protein>
    <submittedName>
        <fullName evidence="8">Caseinolytic peptidase B protein homolog</fullName>
    </submittedName>
</protein>
<dbReference type="GO" id="GO:0034605">
    <property type="term" value="P:cellular response to heat"/>
    <property type="evidence" value="ECO:0007669"/>
    <property type="project" value="TreeGrafter"/>
</dbReference>
<comment type="caution">
    <text evidence="8">The sequence shown here is derived from an EMBL/GenBank/DDBJ whole genome shotgun (WGS) entry which is preliminary data.</text>
</comment>
<keyword evidence="3" id="KW-0863">Zinc-finger</keyword>
<evidence type="ECO:0000256" key="4">
    <source>
        <dbReference type="SAM" id="Coils"/>
    </source>
</evidence>
<evidence type="ECO:0000313" key="9">
    <source>
        <dbReference type="Proteomes" id="UP001153069"/>
    </source>
</evidence>
<evidence type="ECO:0000256" key="1">
    <source>
        <dbReference type="ARBA" id="ARBA00022741"/>
    </source>
</evidence>
<dbReference type="InterPro" id="IPR003593">
    <property type="entry name" value="AAA+_ATPase"/>
</dbReference>
<dbReference type="PANTHER" id="PTHR11638:SF18">
    <property type="entry name" value="HEAT SHOCK PROTEIN 104"/>
    <property type="match status" value="1"/>
</dbReference>
<evidence type="ECO:0000256" key="3">
    <source>
        <dbReference type="PROSITE-ProRule" id="PRU00047"/>
    </source>
</evidence>
<dbReference type="SUPFAM" id="SSF57756">
    <property type="entry name" value="Retrovirus zinc finger-like domains"/>
    <property type="match status" value="1"/>
</dbReference>
<dbReference type="OrthoDB" id="422565at2759"/>
<evidence type="ECO:0000259" key="7">
    <source>
        <dbReference type="PROSITE" id="PS50158"/>
    </source>
</evidence>
<gene>
    <name evidence="8" type="ORF">SEMRO_115_G056850.1</name>
</gene>
<keyword evidence="4" id="KW-0175">Coiled coil</keyword>
<feature type="region of interest" description="Disordered" evidence="5">
    <location>
        <begin position="145"/>
        <end position="224"/>
    </location>
</feature>
<feature type="chain" id="PRO_5040167053" evidence="6">
    <location>
        <begin position="24"/>
        <end position="902"/>
    </location>
</feature>
<feature type="domain" description="CCHC-type" evidence="7">
    <location>
        <begin position="360"/>
        <end position="375"/>
    </location>
</feature>
<keyword evidence="3" id="KW-0862">Zinc</keyword>
<feature type="coiled-coil region" evidence="4">
    <location>
        <begin position="97"/>
        <end position="127"/>
    </location>
</feature>
<dbReference type="SMART" id="SM00343">
    <property type="entry name" value="ZnF_C2HC"/>
    <property type="match status" value="2"/>
</dbReference>
<dbReference type="InterPro" id="IPR001878">
    <property type="entry name" value="Znf_CCHC"/>
</dbReference>